<dbReference type="AlphaFoldDB" id="A0A562DYY2"/>
<evidence type="ECO:0000256" key="1">
    <source>
        <dbReference type="SAM" id="MobiDB-lite"/>
    </source>
</evidence>
<evidence type="ECO:0000313" key="2">
    <source>
        <dbReference type="EMBL" id="TWH14915.1"/>
    </source>
</evidence>
<gene>
    <name evidence="2" type="ORF">L618_003600000260</name>
</gene>
<proteinExistence type="predicted"/>
<dbReference type="InterPro" id="IPR009057">
    <property type="entry name" value="Homeodomain-like_sf"/>
</dbReference>
<dbReference type="EMBL" id="VLJT01000035">
    <property type="protein sequence ID" value="TWH14915.1"/>
    <property type="molecule type" value="Genomic_DNA"/>
</dbReference>
<dbReference type="Proteomes" id="UP000317573">
    <property type="component" value="Unassembled WGS sequence"/>
</dbReference>
<sequence>MATIVRREDYFDAALAILATNDHAGLKQARLCSHLEVTTGSFYNYFESWAQFKTEFLQHWLESQTLQLAAAARLEGSMTRRLRLLVEFACSLPHSAESAIRGWSHSDSGVHEVQSKVDDLRYAVVAEAVAQYLGSRGQAERFARLALYTLVGYQQTVPLQDVNSLRWSLAYLLGTLLPAEEAAGIFPPDSFPPNLGTSGSEVSNPDTSNPEASNTEASNTEASA</sequence>
<feature type="compositionally biased region" description="Polar residues" evidence="1">
    <location>
        <begin position="195"/>
        <end position="224"/>
    </location>
</feature>
<dbReference type="SUPFAM" id="SSF46689">
    <property type="entry name" value="Homeodomain-like"/>
    <property type="match status" value="1"/>
</dbReference>
<protein>
    <submittedName>
        <fullName evidence="2">Transcriptional regulator, TetR family</fullName>
    </submittedName>
</protein>
<feature type="region of interest" description="Disordered" evidence="1">
    <location>
        <begin position="187"/>
        <end position="224"/>
    </location>
</feature>
<dbReference type="Gene3D" id="1.10.357.10">
    <property type="entry name" value="Tetracycline Repressor, domain 2"/>
    <property type="match status" value="1"/>
</dbReference>
<name>A0A562DYY2_RHORH</name>
<evidence type="ECO:0000313" key="3">
    <source>
        <dbReference type="Proteomes" id="UP000317573"/>
    </source>
</evidence>
<organism evidence="2 3">
    <name type="scientific">Rhodococcus rhodochrous J45</name>
    <dbReference type="NCBI Taxonomy" id="935266"/>
    <lineage>
        <taxon>Bacteria</taxon>
        <taxon>Bacillati</taxon>
        <taxon>Actinomycetota</taxon>
        <taxon>Actinomycetes</taxon>
        <taxon>Mycobacteriales</taxon>
        <taxon>Nocardiaceae</taxon>
        <taxon>Rhodococcus</taxon>
    </lineage>
</organism>
<accession>A0A562DYY2</accession>
<dbReference type="RefSeq" id="WP_088897091.1">
    <property type="nucleotide sequence ID" value="NZ_VLJT01000035.1"/>
</dbReference>
<reference evidence="2 3" key="1">
    <citation type="submission" date="2019-07" db="EMBL/GenBank/DDBJ databases">
        <title>Genome sequencing of lignin-degrading bacterial isolates.</title>
        <authorList>
            <person name="Gladden J."/>
        </authorList>
    </citation>
    <scope>NUCLEOTIDE SEQUENCE [LARGE SCALE GENOMIC DNA]</scope>
    <source>
        <strain evidence="2 3">J45</strain>
    </source>
</reference>
<comment type="caution">
    <text evidence="2">The sequence shown here is derived from an EMBL/GenBank/DDBJ whole genome shotgun (WGS) entry which is preliminary data.</text>
</comment>